<dbReference type="GO" id="GO:0005524">
    <property type="term" value="F:ATP binding"/>
    <property type="evidence" value="ECO:0007669"/>
    <property type="project" value="InterPro"/>
</dbReference>
<comment type="caution">
    <text evidence="7">The sequence shown here is derived from an EMBL/GenBank/DDBJ whole genome shotgun (WGS) entry which is preliminary data.</text>
</comment>
<dbReference type="InterPro" id="IPR011527">
    <property type="entry name" value="ABC1_TM_dom"/>
</dbReference>
<evidence type="ECO:0000256" key="3">
    <source>
        <dbReference type="ARBA" id="ARBA00022989"/>
    </source>
</evidence>
<keyword evidence="4 5" id="KW-0472">Membrane</keyword>
<protein>
    <recommendedName>
        <fullName evidence="6">ABC transmembrane type-1 domain-containing protein</fullName>
    </recommendedName>
</protein>
<dbReference type="InterPro" id="IPR036640">
    <property type="entry name" value="ABC1_TM_sf"/>
</dbReference>
<dbReference type="Proteomes" id="UP001197741">
    <property type="component" value="Unassembled WGS sequence"/>
</dbReference>
<sequence>MFTNIALLLIMDISMALITGVILFQMNPKLFAVIVMMTIISIVLVFIFKHPYKKINEEQMQQGNLINFCM</sequence>
<reference evidence="7" key="1">
    <citation type="submission" date="2021-10" db="EMBL/GenBank/DDBJ databases">
        <title>Collection of gut derived symbiotic bacterial strains cultured from healthy donors.</title>
        <authorList>
            <person name="Lin H."/>
            <person name="Littmann E."/>
            <person name="Kohout C."/>
            <person name="Pamer E.G."/>
        </authorList>
    </citation>
    <scope>NUCLEOTIDE SEQUENCE</scope>
    <source>
        <strain evidence="7">DFI.7.28A</strain>
    </source>
</reference>
<name>A0AAW4UQM6_9FIRM</name>
<proteinExistence type="predicted"/>
<dbReference type="GeneID" id="86989743"/>
<dbReference type="GO" id="GO:0005886">
    <property type="term" value="C:plasma membrane"/>
    <property type="evidence" value="ECO:0007669"/>
    <property type="project" value="UniProtKB-SubCell"/>
</dbReference>
<gene>
    <name evidence="7" type="ORF">LIZ82_12405</name>
</gene>
<dbReference type="EMBL" id="JAJCJQ010000022">
    <property type="protein sequence ID" value="MCB6961682.1"/>
    <property type="molecule type" value="Genomic_DNA"/>
</dbReference>
<feature type="transmembrane region" description="Helical" evidence="5">
    <location>
        <begin position="30"/>
        <end position="48"/>
    </location>
</feature>
<dbReference type="SUPFAM" id="SSF90123">
    <property type="entry name" value="ABC transporter transmembrane region"/>
    <property type="match status" value="1"/>
</dbReference>
<evidence type="ECO:0000259" key="6">
    <source>
        <dbReference type="PROSITE" id="PS50929"/>
    </source>
</evidence>
<feature type="domain" description="ABC transmembrane type-1" evidence="6">
    <location>
        <begin position="1"/>
        <end position="70"/>
    </location>
</feature>
<evidence type="ECO:0000313" key="7">
    <source>
        <dbReference type="EMBL" id="MCB6961682.1"/>
    </source>
</evidence>
<evidence type="ECO:0000256" key="5">
    <source>
        <dbReference type="SAM" id="Phobius"/>
    </source>
</evidence>
<evidence type="ECO:0000256" key="2">
    <source>
        <dbReference type="ARBA" id="ARBA00022692"/>
    </source>
</evidence>
<keyword evidence="3 5" id="KW-1133">Transmembrane helix</keyword>
<feature type="transmembrane region" description="Helical" evidence="5">
    <location>
        <begin position="5"/>
        <end position="24"/>
    </location>
</feature>
<dbReference type="PROSITE" id="PS50929">
    <property type="entry name" value="ABC_TM1F"/>
    <property type="match status" value="1"/>
</dbReference>
<dbReference type="GO" id="GO:0140359">
    <property type="term" value="F:ABC-type transporter activity"/>
    <property type="evidence" value="ECO:0007669"/>
    <property type="project" value="InterPro"/>
</dbReference>
<evidence type="ECO:0000256" key="4">
    <source>
        <dbReference type="ARBA" id="ARBA00023136"/>
    </source>
</evidence>
<dbReference type="Gene3D" id="1.20.1560.10">
    <property type="entry name" value="ABC transporter type 1, transmembrane domain"/>
    <property type="match status" value="1"/>
</dbReference>
<dbReference type="AlphaFoldDB" id="A0AAW4UQM6"/>
<comment type="subcellular location">
    <subcellularLocation>
        <location evidence="1">Cell membrane</location>
        <topology evidence="1">Multi-pass membrane protein</topology>
    </subcellularLocation>
</comment>
<accession>A0AAW4UQM6</accession>
<organism evidence="7 8">
    <name type="scientific">Agathobacter rectalis</name>
    <dbReference type="NCBI Taxonomy" id="39491"/>
    <lineage>
        <taxon>Bacteria</taxon>
        <taxon>Bacillati</taxon>
        <taxon>Bacillota</taxon>
        <taxon>Clostridia</taxon>
        <taxon>Lachnospirales</taxon>
        <taxon>Lachnospiraceae</taxon>
        <taxon>Agathobacter</taxon>
    </lineage>
</organism>
<keyword evidence="2 5" id="KW-0812">Transmembrane</keyword>
<dbReference type="RefSeq" id="WP_012743814.1">
    <property type="nucleotide sequence ID" value="NZ_CP092643.1"/>
</dbReference>
<evidence type="ECO:0000313" key="8">
    <source>
        <dbReference type="Proteomes" id="UP001197741"/>
    </source>
</evidence>
<evidence type="ECO:0000256" key="1">
    <source>
        <dbReference type="ARBA" id="ARBA00004651"/>
    </source>
</evidence>